<dbReference type="Proteomes" id="UP001596472">
    <property type="component" value="Unassembled WGS sequence"/>
</dbReference>
<dbReference type="InterPro" id="IPR002035">
    <property type="entry name" value="VWF_A"/>
</dbReference>
<feature type="domain" description="VWFA" evidence="3">
    <location>
        <begin position="240"/>
        <end position="341"/>
    </location>
</feature>
<keyword evidence="2" id="KW-0812">Transmembrane</keyword>
<organism evidence="4 5">
    <name type="scientific">Haloferula chungangensis</name>
    <dbReference type="NCBI Taxonomy" id="1048331"/>
    <lineage>
        <taxon>Bacteria</taxon>
        <taxon>Pseudomonadati</taxon>
        <taxon>Verrucomicrobiota</taxon>
        <taxon>Verrucomicrobiia</taxon>
        <taxon>Verrucomicrobiales</taxon>
        <taxon>Verrucomicrobiaceae</taxon>
        <taxon>Haloferula</taxon>
    </lineage>
</organism>
<gene>
    <name evidence="4" type="ORF">ACFQY0_20525</name>
</gene>
<keyword evidence="5" id="KW-1185">Reference proteome</keyword>
<feature type="transmembrane region" description="Helical" evidence="2">
    <location>
        <begin position="28"/>
        <end position="51"/>
    </location>
</feature>
<name>A0ABW2LF05_9BACT</name>
<accession>A0ABW2LF05</accession>
<dbReference type="CDD" id="cd00198">
    <property type="entry name" value="vWFA"/>
    <property type="match status" value="1"/>
</dbReference>
<evidence type="ECO:0000313" key="5">
    <source>
        <dbReference type="Proteomes" id="UP001596472"/>
    </source>
</evidence>
<evidence type="ECO:0000256" key="1">
    <source>
        <dbReference type="SAM" id="MobiDB-lite"/>
    </source>
</evidence>
<dbReference type="SUPFAM" id="SSF53300">
    <property type="entry name" value="vWA-like"/>
    <property type="match status" value="1"/>
</dbReference>
<feature type="region of interest" description="Disordered" evidence="1">
    <location>
        <begin position="225"/>
        <end position="246"/>
    </location>
</feature>
<protein>
    <recommendedName>
        <fullName evidence="3">VWFA domain-containing protein</fullName>
    </recommendedName>
</protein>
<comment type="caution">
    <text evidence="4">The sequence shown here is derived from an EMBL/GenBank/DDBJ whole genome shotgun (WGS) entry which is preliminary data.</text>
</comment>
<dbReference type="InterPro" id="IPR036465">
    <property type="entry name" value="vWFA_dom_sf"/>
</dbReference>
<dbReference type="Pfam" id="PF13768">
    <property type="entry name" value="VWA_3"/>
    <property type="match status" value="2"/>
</dbReference>
<evidence type="ECO:0000313" key="4">
    <source>
        <dbReference type="EMBL" id="MFC7339587.1"/>
    </source>
</evidence>
<feature type="domain" description="VWFA" evidence="3">
    <location>
        <begin position="151"/>
        <end position="187"/>
    </location>
</feature>
<dbReference type="RefSeq" id="WP_379716695.1">
    <property type="nucleotide sequence ID" value="NZ_JBHTBS010000021.1"/>
</dbReference>
<proteinExistence type="predicted"/>
<dbReference type="Gene3D" id="3.40.50.410">
    <property type="entry name" value="von Willebrand factor, type A domain"/>
    <property type="match status" value="1"/>
</dbReference>
<evidence type="ECO:0000256" key="2">
    <source>
        <dbReference type="SAM" id="Phobius"/>
    </source>
</evidence>
<keyword evidence="2" id="KW-1133">Transmembrane helix</keyword>
<sequence length="356" mass="38687">MSKVPLSILKAQEAVALRQQRKASVASIFVAFLVVALVMLILALVLLPSWIKEETVMVSYQMPVTMNEELQEKTFSQVRSKPSAPSSAMTKVIAANTSSPMAIPVPETEFTEPSLDFGTGDDFGAGWGSGSGDGTGGGGTTFFNQTVTAERVVYVIDYSASMKGDRDRLMRKELTKSVEQVKVGMQFQMIFFAGPSWVAASEVNMAKGNRSAVVSLQGEEYDWKGGKGAHNWSPSGKKQKAEWLPASPSTRNEALKLVKDTRLIYGTNWENPLDMAIAMEPPPQMIFFMTDGVVGGDMVALAKRIGHRAKTKGITINTVAMMEPRAAAAMKELAKRTGGQFSMVEKNGKVRVMKLD</sequence>
<keyword evidence="2" id="KW-0472">Membrane</keyword>
<reference evidence="5" key="1">
    <citation type="journal article" date="2019" name="Int. J. Syst. Evol. Microbiol.">
        <title>The Global Catalogue of Microorganisms (GCM) 10K type strain sequencing project: providing services to taxonomists for standard genome sequencing and annotation.</title>
        <authorList>
            <consortium name="The Broad Institute Genomics Platform"/>
            <consortium name="The Broad Institute Genome Sequencing Center for Infectious Disease"/>
            <person name="Wu L."/>
            <person name="Ma J."/>
        </authorList>
    </citation>
    <scope>NUCLEOTIDE SEQUENCE [LARGE SCALE GENOMIC DNA]</scope>
    <source>
        <strain evidence="5">CGMCC 4.1467</strain>
    </source>
</reference>
<evidence type="ECO:0000259" key="3">
    <source>
        <dbReference type="Pfam" id="PF13768"/>
    </source>
</evidence>
<dbReference type="EMBL" id="JBHTBS010000021">
    <property type="protein sequence ID" value="MFC7339587.1"/>
    <property type="molecule type" value="Genomic_DNA"/>
</dbReference>